<name>A0A2K1IB35_PHYPA</name>
<evidence type="ECO:0000313" key="3">
    <source>
        <dbReference type="Proteomes" id="UP000006727"/>
    </source>
</evidence>
<reference evidence="1 3" key="1">
    <citation type="journal article" date="2008" name="Science">
        <title>The Physcomitrella genome reveals evolutionary insights into the conquest of land by plants.</title>
        <authorList>
            <person name="Rensing S."/>
            <person name="Lang D."/>
            <person name="Zimmer A."/>
            <person name="Terry A."/>
            <person name="Salamov A."/>
            <person name="Shapiro H."/>
            <person name="Nishiyama T."/>
            <person name="Perroud P.-F."/>
            <person name="Lindquist E."/>
            <person name="Kamisugi Y."/>
            <person name="Tanahashi T."/>
            <person name="Sakakibara K."/>
            <person name="Fujita T."/>
            <person name="Oishi K."/>
            <person name="Shin-I T."/>
            <person name="Kuroki Y."/>
            <person name="Toyoda A."/>
            <person name="Suzuki Y."/>
            <person name="Hashimoto A."/>
            <person name="Yamaguchi K."/>
            <person name="Sugano A."/>
            <person name="Kohara Y."/>
            <person name="Fujiyama A."/>
            <person name="Anterola A."/>
            <person name="Aoki S."/>
            <person name="Ashton N."/>
            <person name="Barbazuk W.B."/>
            <person name="Barker E."/>
            <person name="Bennetzen J."/>
            <person name="Bezanilla M."/>
            <person name="Blankenship R."/>
            <person name="Cho S.H."/>
            <person name="Dutcher S."/>
            <person name="Estelle M."/>
            <person name="Fawcett J.A."/>
            <person name="Gundlach H."/>
            <person name="Hanada K."/>
            <person name="Heyl A."/>
            <person name="Hicks K.A."/>
            <person name="Hugh J."/>
            <person name="Lohr M."/>
            <person name="Mayer K."/>
            <person name="Melkozernov A."/>
            <person name="Murata T."/>
            <person name="Nelson D."/>
            <person name="Pils B."/>
            <person name="Prigge M."/>
            <person name="Reiss B."/>
            <person name="Renner T."/>
            <person name="Rombauts S."/>
            <person name="Rushton P."/>
            <person name="Sanderfoot A."/>
            <person name="Schween G."/>
            <person name="Shiu S.-H."/>
            <person name="Stueber K."/>
            <person name="Theodoulou F.L."/>
            <person name="Tu H."/>
            <person name="Van de Peer Y."/>
            <person name="Verrier P.J."/>
            <person name="Waters E."/>
            <person name="Wood A."/>
            <person name="Yang L."/>
            <person name="Cove D."/>
            <person name="Cuming A."/>
            <person name="Hasebe M."/>
            <person name="Lucas S."/>
            <person name="Mishler D.B."/>
            <person name="Reski R."/>
            <person name="Grigoriev I."/>
            <person name="Quatrano R.S."/>
            <person name="Boore J.L."/>
        </authorList>
    </citation>
    <scope>NUCLEOTIDE SEQUENCE [LARGE SCALE GENOMIC DNA]</scope>
    <source>
        <strain evidence="2 3">cv. Gransden 2004</strain>
    </source>
</reference>
<dbReference type="InParanoid" id="A0A2K1IB35"/>
<evidence type="ECO:0000313" key="2">
    <source>
        <dbReference type="EnsemblPlants" id="Pp3c27_7570V3.1"/>
    </source>
</evidence>
<proteinExistence type="predicted"/>
<reference evidence="1 3" key="2">
    <citation type="journal article" date="2018" name="Plant J.">
        <title>The Physcomitrella patens chromosome-scale assembly reveals moss genome structure and evolution.</title>
        <authorList>
            <person name="Lang D."/>
            <person name="Ullrich K.K."/>
            <person name="Murat F."/>
            <person name="Fuchs J."/>
            <person name="Jenkins J."/>
            <person name="Haas F.B."/>
            <person name="Piednoel M."/>
            <person name="Gundlach H."/>
            <person name="Van Bel M."/>
            <person name="Meyberg R."/>
            <person name="Vives C."/>
            <person name="Morata J."/>
            <person name="Symeonidi A."/>
            <person name="Hiss M."/>
            <person name="Muchero W."/>
            <person name="Kamisugi Y."/>
            <person name="Saleh O."/>
            <person name="Blanc G."/>
            <person name="Decker E.L."/>
            <person name="van Gessel N."/>
            <person name="Grimwood J."/>
            <person name="Hayes R.D."/>
            <person name="Graham S.W."/>
            <person name="Gunter L.E."/>
            <person name="McDaniel S.F."/>
            <person name="Hoernstein S.N.W."/>
            <person name="Larsson A."/>
            <person name="Li F.W."/>
            <person name="Perroud P.F."/>
            <person name="Phillips J."/>
            <person name="Ranjan P."/>
            <person name="Rokshar D.S."/>
            <person name="Rothfels C.J."/>
            <person name="Schneider L."/>
            <person name="Shu S."/>
            <person name="Stevenson D.W."/>
            <person name="Thummler F."/>
            <person name="Tillich M."/>
            <person name="Villarreal Aguilar J.C."/>
            <person name="Widiez T."/>
            <person name="Wong G.K."/>
            <person name="Wymore A."/>
            <person name="Zhang Y."/>
            <person name="Zimmer A.D."/>
            <person name="Quatrano R.S."/>
            <person name="Mayer K.F.X."/>
            <person name="Goodstein D."/>
            <person name="Casacuberta J.M."/>
            <person name="Vandepoele K."/>
            <person name="Reski R."/>
            <person name="Cuming A.C."/>
            <person name="Tuskan G.A."/>
            <person name="Maumus F."/>
            <person name="Salse J."/>
            <person name="Schmutz J."/>
            <person name="Rensing S.A."/>
        </authorList>
    </citation>
    <scope>NUCLEOTIDE SEQUENCE [LARGE SCALE GENOMIC DNA]</scope>
    <source>
        <strain evidence="2 3">cv. Gransden 2004</strain>
    </source>
</reference>
<dbReference type="Gramene" id="Pp3c27_7570V3.1">
    <property type="protein sequence ID" value="Pp3c27_7570V3.1"/>
    <property type="gene ID" value="Pp3c27_7570"/>
</dbReference>
<sequence length="24" mass="2899">MIFLQQYEEDLKILLIFILCIELG</sequence>
<gene>
    <name evidence="1" type="ORF">PHYPA_031054</name>
</gene>
<dbReference type="Proteomes" id="UP000006727">
    <property type="component" value="Chromosome 27"/>
</dbReference>
<evidence type="ECO:0000313" key="1">
    <source>
        <dbReference type="EMBL" id="PNR26479.1"/>
    </source>
</evidence>
<accession>A0A2K1IB35</accession>
<dbReference type="EMBL" id="ABEU02000027">
    <property type="protein sequence ID" value="PNR26479.1"/>
    <property type="molecule type" value="Genomic_DNA"/>
</dbReference>
<reference evidence="2" key="3">
    <citation type="submission" date="2020-12" db="UniProtKB">
        <authorList>
            <consortium name="EnsemblPlants"/>
        </authorList>
    </citation>
    <scope>IDENTIFICATION</scope>
</reference>
<dbReference type="EnsemblPlants" id="Pp3c27_7570V3.1">
    <property type="protein sequence ID" value="Pp3c27_7570V3.1"/>
    <property type="gene ID" value="Pp3c27_7570"/>
</dbReference>
<dbReference type="AlphaFoldDB" id="A0A2K1IB35"/>
<organism evidence="1">
    <name type="scientific">Physcomitrium patens</name>
    <name type="common">Spreading-leaved earth moss</name>
    <name type="synonym">Physcomitrella patens</name>
    <dbReference type="NCBI Taxonomy" id="3218"/>
    <lineage>
        <taxon>Eukaryota</taxon>
        <taxon>Viridiplantae</taxon>
        <taxon>Streptophyta</taxon>
        <taxon>Embryophyta</taxon>
        <taxon>Bryophyta</taxon>
        <taxon>Bryophytina</taxon>
        <taxon>Bryopsida</taxon>
        <taxon>Funariidae</taxon>
        <taxon>Funariales</taxon>
        <taxon>Funariaceae</taxon>
        <taxon>Physcomitrium</taxon>
    </lineage>
</organism>
<keyword evidence="3" id="KW-1185">Reference proteome</keyword>
<protein>
    <submittedName>
        <fullName evidence="1 2">Uncharacterized protein</fullName>
    </submittedName>
</protein>